<dbReference type="EMBL" id="SMAI01000002">
    <property type="protein sequence ID" value="TCT06943.1"/>
    <property type="molecule type" value="Genomic_DNA"/>
</dbReference>
<feature type="compositionally biased region" description="Low complexity" evidence="1">
    <location>
        <begin position="55"/>
        <end position="71"/>
    </location>
</feature>
<dbReference type="Pfam" id="PF10074">
    <property type="entry name" value="RovC_DNA-bd"/>
    <property type="match status" value="1"/>
</dbReference>
<name>A0A4R3M2R8_9HYPH</name>
<evidence type="ECO:0000256" key="1">
    <source>
        <dbReference type="SAM" id="MobiDB-lite"/>
    </source>
</evidence>
<dbReference type="OrthoDB" id="7261891at2"/>
<gene>
    <name evidence="3" type="ORF">EDC64_102425</name>
</gene>
<dbReference type="InterPro" id="IPR018754">
    <property type="entry name" value="RovC-like_DNA-bd"/>
</dbReference>
<keyword evidence="4" id="KW-1185">Reference proteome</keyword>
<organism evidence="3 4">
    <name type="scientific">Aquabacter spiritensis</name>
    <dbReference type="NCBI Taxonomy" id="933073"/>
    <lineage>
        <taxon>Bacteria</taxon>
        <taxon>Pseudomonadati</taxon>
        <taxon>Pseudomonadota</taxon>
        <taxon>Alphaproteobacteria</taxon>
        <taxon>Hyphomicrobiales</taxon>
        <taxon>Xanthobacteraceae</taxon>
        <taxon>Aquabacter</taxon>
    </lineage>
</organism>
<evidence type="ECO:0000313" key="4">
    <source>
        <dbReference type="Proteomes" id="UP000294664"/>
    </source>
</evidence>
<feature type="region of interest" description="Disordered" evidence="1">
    <location>
        <begin position="1"/>
        <end position="30"/>
    </location>
</feature>
<sequence length="194" mass="21058">MHLSRPRPNISGGCDVPAKPSLPATRQPVHWSPRINPAVTVLTELPDHLLSTGTAPHAAPAEPPDHAASPHLLLPGVEPGAPIAALIPLDDHLPGRIEALNRLWHAHRGKPLPPDTRMTCQQRGRLRLMLQACDGRNRGASYRAIAEAIFGTERVAADPWKTSPLRDRVIGLVEGGTGLIAGGYLRLFRHRRRA</sequence>
<feature type="domain" description="T6SS Transcription factor RovC-like DNA binding" evidence="2">
    <location>
        <begin position="86"/>
        <end position="189"/>
    </location>
</feature>
<protein>
    <recommendedName>
        <fullName evidence="2">T6SS Transcription factor RovC-like DNA binding domain-containing protein</fullName>
    </recommendedName>
</protein>
<evidence type="ECO:0000313" key="3">
    <source>
        <dbReference type="EMBL" id="TCT06943.1"/>
    </source>
</evidence>
<reference evidence="3 4" key="1">
    <citation type="submission" date="2019-03" db="EMBL/GenBank/DDBJ databases">
        <title>Genomic Encyclopedia of Type Strains, Phase IV (KMG-IV): sequencing the most valuable type-strain genomes for metagenomic binning, comparative biology and taxonomic classification.</title>
        <authorList>
            <person name="Goeker M."/>
        </authorList>
    </citation>
    <scope>NUCLEOTIDE SEQUENCE [LARGE SCALE GENOMIC DNA]</scope>
    <source>
        <strain evidence="3 4">DSM 9035</strain>
    </source>
</reference>
<dbReference type="AlphaFoldDB" id="A0A4R3M2R8"/>
<dbReference type="Proteomes" id="UP000294664">
    <property type="component" value="Unassembled WGS sequence"/>
</dbReference>
<comment type="caution">
    <text evidence="3">The sequence shown here is derived from an EMBL/GenBank/DDBJ whole genome shotgun (WGS) entry which is preliminary data.</text>
</comment>
<feature type="region of interest" description="Disordered" evidence="1">
    <location>
        <begin position="50"/>
        <end position="72"/>
    </location>
</feature>
<accession>A0A4R3M2R8</accession>
<proteinExistence type="predicted"/>
<evidence type="ECO:0000259" key="2">
    <source>
        <dbReference type="Pfam" id="PF10074"/>
    </source>
</evidence>